<reference evidence="3 4" key="1">
    <citation type="journal article" date="2012" name="J. Bacteriol.">
        <title>Complete Genome Sequence of Leptospirillum ferrooxidans Strain C2-3, Isolated from a Fresh Volcanic Ash Deposit on the Island of Miyake, Japan.</title>
        <authorList>
            <person name="Fujimura R."/>
            <person name="Sato Y."/>
            <person name="Nishizawa T."/>
            <person name="Oshima K."/>
            <person name="Kim S.-W."/>
            <person name="Hattori M."/>
            <person name="Kamijo T."/>
            <person name="Ohta H."/>
        </authorList>
    </citation>
    <scope>NUCLEOTIDE SEQUENCE [LARGE SCALE GENOMIC DNA]</scope>
    <source>
        <strain evidence="3 4">C2-3</strain>
    </source>
</reference>
<dbReference type="InterPro" id="IPR025960">
    <property type="entry name" value="RVT_N"/>
</dbReference>
<dbReference type="PROSITE" id="PS50878">
    <property type="entry name" value="RT_POL"/>
    <property type="match status" value="1"/>
</dbReference>
<dbReference type="PATRIC" id="fig|1162668.3.peg.1865"/>
<dbReference type="CDD" id="cd01651">
    <property type="entry name" value="RT_G2_intron"/>
    <property type="match status" value="1"/>
</dbReference>
<dbReference type="InterPro" id="IPR013597">
    <property type="entry name" value="Mat_intron_G2"/>
</dbReference>
<dbReference type="PANTHER" id="PTHR34047:SF10">
    <property type="entry name" value="GROUP II INTRON-ASSOCIATED OPEN READING FRAME"/>
    <property type="match status" value="1"/>
</dbReference>
<evidence type="ECO:0000313" key="3">
    <source>
        <dbReference type="EMBL" id="BAM07251.1"/>
    </source>
</evidence>
<evidence type="ECO:0000256" key="1">
    <source>
        <dbReference type="ARBA" id="ARBA00034120"/>
    </source>
</evidence>
<evidence type="ECO:0000259" key="2">
    <source>
        <dbReference type="PROSITE" id="PS50878"/>
    </source>
</evidence>
<dbReference type="NCBIfam" id="TIGR04416">
    <property type="entry name" value="group_II_RT_mat"/>
    <property type="match status" value="1"/>
</dbReference>
<feature type="domain" description="Reverse transcriptase" evidence="2">
    <location>
        <begin position="93"/>
        <end position="319"/>
    </location>
</feature>
<dbReference type="InterPro" id="IPR051083">
    <property type="entry name" value="GrpII_Intron_Splice-Mob/Def"/>
</dbReference>
<dbReference type="InterPro" id="IPR000477">
    <property type="entry name" value="RT_dom"/>
</dbReference>
<gene>
    <name evidence="3" type="ordered locus">LFE_1569</name>
</gene>
<dbReference type="OrthoDB" id="9788687at2"/>
<dbReference type="Pfam" id="PF08388">
    <property type="entry name" value="GIIM"/>
    <property type="match status" value="1"/>
</dbReference>
<keyword evidence="4" id="KW-1185">Reference proteome</keyword>
<reference evidence="4" key="2">
    <citation type="submission" date="2012-03" db="EMBL/GenBank/DDBJ databases">
        <title>The complete genome sequence of the pioneer microbe on fresh volcanic deposit, Leptospirillum ferrooxidans strain C2-3.</title>
        <authorList>
            <person name="Fujimura R."/>
            <person name="Sato Y."/>
            <person name="Nishizawa T."/>
            <person name="Nanba K."/>
            <person name="Oshima K."/>
            <person name="Hattori M."/>
            <person name="Kamijo T."/>
            <person name="Ohta H."/>
        </authorList>
    </citation>
    <scope>NUCLEOTIDE SEQUENCE [LARGE SCALE GENOMIC DNA]</scope>
    <source>
        <strain evidence="4">C2-3</strain>
    </source>
</reference>
<dbReference type="Pfam" id="PF13655">
    <property type="entry name" value="RVT_N"/>
    <property type="match status" value="1"/>
</dbReference>
<comment type="similarity">
    <text evidence="1">Belongs to the bacterial reverse transcriptase family.</text>
</comment>
<proteinExistence type="inferred from homology"/>
<dbReference type="RefSeq" id="WP_014449738.1">
    <property type="nucleotide sequence ID" value="NC_017094.1"/>
</dbReference>
<name>I0IPQ2_LEPFC</name>
<organism evidence="3 4">
    <name type="scientific">Leptospirillum ferrooxidans (strain C2-3)</name>
    <dbReference type="NCBI Taxonomy" id="1162668"/>
    <lineage>
        <taxon>Bacteria</taxon>
        <taxon>Pseudomonadati</taxon>
        <taxon>Nitrospirota</taxon>
        <taxon>Nitrospiria</taxon>
        <taxon>Nitrospirales</taxon>
        <taxon>Nitrospiraceae</taxon>
        <taxon>Leptospirillum</taxon>
    </lineage>
</organism>
<sequence>MTETPPTLPHRSFTHWGLIDWSRVERVVKGLQTRIVKATQEEDWGKVKDLQRLLTRSFFGRLLAVKRVTENQGKATPGVDGVIWSTPESKIRALPTLKREGYQSQPLRRVFIPKSNGKMRPLGIPTMKDRAMQALHLLALDPVAETRADGSSYGFRPGRSTADARAHLFLLLASRKRSPWVLEGDIEACFDRISHDWLVSNVPMDKTMLQQWLKAGVIHKGELQPTKSGTPQGGIISPVLANWALDGLDLWLKTWSEGKGLHLVRYADDWILTGPSKDVLERAKERIQEFLTERGMTLSPTKTFIAHIDEGFNFLGWNFRKYYGKLLIKPSEKNVKAILTKIRDWVKGHKQAQQIDVIGFLNPLIRGWSNYHRGAVAKETFAHVDSKIFELLWQWAKRRHPRKSARWIRERYFHTIGTRIWVFADQDDKGNWVSLVKASDTKIVRHVKVRKEANPYDPIWKTYFKDRHKRKREAFGEERWGMAEL</sequence>
<keyword evidence="3" id="KW-0695">RNA-directed DNA polymerase</keyword>
<protein>
    <submittedName>
        <fullName evidence="3">Putative RNA-directed DNA polymerase</fullName>
    </submittedName>
</protein>
<dbReference type="PANTHER" id="PTHR34047">
    <property type="entry name" value="NUCLEAR INTRON MATURASE 1, MITOCHONDRIAL-RELATED"/>
    <property type="match status" value="1"/>
</dbReference>
<dbReference type="EMBL" id="AP012342">
    <property type="protein sequence ID" value="BAM07251.1"/>
    <property type="molecule type" value="Genomic_DNA"/>
</dbReference>
<dbReference type="GO" id="GO:0003964">
    <property type="term" value="F:RNA-directed DNA polymerase activity"/>
    <property type="evidence" value="ECO:0007669"/>
    <property type="project" value="UniProtKB-KW"/>
</dbReference>
<dbReference type="eggNOG" id="COG3344">
    <property type="taxonomic scope" value="Bacteria"/>
</dbReference>
<keyword evidence="3" id="KW-0548">Nucleotidyltransferase</keyword>
<keyword evidence="3" id="KW-0808">Transferase</keyword>
<dbReference type="KEGG" id="lfc:LFE_1569"/>
<dbReference type="InterPro" id="IPR043502">
    <property type="entry name" value="DNA/RNA_pol_sf"/>
</dbReference>
<dbReference type="HOGENOM" id="CLU_013584_15_4_0"/>
<evidence type="ECO:0000313" key="4">
    <source>
        <dbReference type="Proteomes" id="UP000007382"/>
    </source>
</evidence>
<dbReference type="InterPro" id="IPR030931">
    <property type="entry name" value="Group_II_RT_mat"/>
</dbReference>
<dbReference type="Pfam" id="PF00078">
    <property type="entry name" value="RVT_1"/>
    <property type="match status" value="1"/>
</dbReference>
<accession>I0IPQ2</accession>
<dbReference type="Proteomes" id="UP000007382">
    <property type="component" value="Chromosome"/>
</dbReference>
<dbReference type="SUPFAM" id="SSF56672">
    <property type="entry name" value="DNA/RNA polymerases"/>
    <property type="match status" value="1"/>
</dbReference>
<dbReference type="AlphaFoldDB" id="I0IPQ2"/>